<sequence length="263" mass="31006">MIIFTNIFIYISIVVAVPLLLNIVYSAIFQVKCFVVTRVVGNLLNLKTHEQDKLHSKHYKYLCKLIILWIITASISLFILLILLSVFSVLFIIHYAKIIDLIMTQSSTRNMMVFIVTFLLLAFTAVFIALLIFFTKTYREFKARQTKPYIEQCTNIDRIDYEQEDLILNKVTIRNLFAIEAVGKNTIIRSNSKIKHIVRNSRINEYLRCKKYEEFEIKLYLILFGLSEHYNLKTHEFLTEQELLNTYAARKKLFIMLNSNTKH</sequence>
<evidence type="ECO:0000256" key="1">
    <source>
        <dbReference type="SAM" id="Phobius"/>
    </source>
</evidence>
<reference evidence="2 3" key="1">
    <citation type="submission" date="2019-03" db="EMBL/GenBank/DDBJ databases">
        <title>Characterization of a novel Mycoplasma cynos real-time PCR assay.</title>
        <authorList>
            <person name="Tallmadge R.L."/>
            <person name="Mitchell P.K."/>
            <person name="Goodman L."/>
        </authorList>
    </citation>
    <scope>NUCLEOTIDE SEQUENCE [LARGE SCALE GENOMIC DNA]</scope>
    <source>
        <strain evidence="2 3">1642</strain>
    </source>
</reference>
<evidence type="ECO:0000313" key="2">
    <source>
        <dbReference type="EMBL" id="TQC51579.1"/>
    </source>
</evidence>
<protein>
    <recommendedName>
        <fullName evidence="4">Transmembrane protein</fullName>
    </recommendedName>
</protein>
<keyword evidence="1" id="KW-0472">Membrane</keyword>
<keyword evidence="3" id="KW-1185">Reference proteome</keyword>
<feature type="transmembrane region" description="Helical" evidence="1">
    <location>
        <begin position="66"/>
        <end position="93"/>
    </location>
</feature>
<feature type="transmembrane region" description="Helical" evidence="1">
    <location>
        <begin position="113"/>
        <end position="134"/>
    </location>
</feature>
<keyword evidence="1" id="KW-1133">Transmembrane helix</keyword>
<evidence type="ECO:0008006" key="4">
    <source>
        <dbReference type="Google" id="ProtNLM"/>
    </source>
</evidence>
<organism evidence="2 3">
    <name type="scientific">Mycoplasmopsis mucosicanis</name>
    <dbReference type="NCBI Taxonomy" id="458208"/>
    <lineage>
        <taxon>Bacteria</taxon>
        <taxon>Bacillati</taxon>
        <taxon>Mycoplasmatota</taxon>
        <taxon>Mycoplasmoidales</taxon>
        <taxon>Metamycoplasmataceae</taxon>
        <taxon>Mycoplasmopsis</taxon>
    </lineage>
</organism>
<name>A0A507SI74_9BACT</name>
<feature type="transmembrane region" description="Helical" evidence="1">
    <location>
        <begin position="7"/>
        <end position="28"/>
    </location>
</feature>
<accession>A0A507SI74</accession>
<keyword evidence="1" id="KW-0812">Transmembrane</keyword>
<dbReference type="EMBL" id="SMDN01000005">
    <property type="protein sequence ID" value="TQC51579.1"/>
    <property type="molecule type" value="Genomic_DNA"/>
</dbReference>
<dbReference type="AlphaFoldDB" id="A0A507SI74"/>
<proteinExistence type="predicted"/>
<comment type="caution">
    <text evidence="2">The sequence shown here is derived from an EMBL/GenBank/DDBJ whole genome shotgun (WGS) entry which is preliminary data.</text>
</comment>
<dbReference type="RefSeq" id="WP_141483853.1">
    <property type="nucleotide sequence ID" value="NZ_SMDN01000005.1"/>
</dbReference>
<gene>
    <name evidence="2" type="ORF">E1I18_01580</name>
</gene>
<evidence type="ECO:0000313" key="3">
    <source>
        <dbReference type="Proteomes" id="UP000320801"/>
    </source>
</evidence>
<dbReference type="Proteomes" id="UP000320801">
    <property type="component" value="Unassembled WGS sequence"/>
</dbReference>